<dbReference type="GO" id="GO:0016651">
    <property type="term" value="F:oxidoreductase activity, acting on NAD(P)H"/>
    <property type="evidence" value="ECO:0007669"/>
    <property type="project" value="InterPro"/>
</dbReference>
<dbReference type="GO" id="GO:0051287">
    <property type="term" value="F:NAD binding"/>
    <property type="evidence" value="ECO:0007669"/>
    <property type="project" value="InterPro"/>
</dbReference>
<accession>A0A2G9I4B3</accession>
<evidence type="ECO:0000256" key="3">
    <source>
        <dbReference type="ARBA" id="ARBA00023027"/>
    </source>
</evidence>
<organism evidence="5 6">
    <name type="scientific">Handroanthus impetiginosus</name>
    <dbReference type="NCBI Taxonomy" id="429701"/>
    <lineage>
        <taxon>Eukaryota</taxon>
        <taxon>Viridiplantae</taxon>
        <taxon>Streptophyta</taxon>
        <taxon>Embryophyta</taxon>
        <taxon>Tracheophyta</taxon>
        <taxon>Spermatophyta</taxon>
        <taxon>Magnoliopsida</taxon>
        <taxon>eudicotyledons</taxon>
        <taxon>Gunneridae</taxon>
        <taxon>Pentapetalae</taxon>
        <taxon>asterids</taxon>
        <taxon>lamiids</taxon>
        <taxon>Lamiales</taxon>
        <taxon>Bignoniaceae</taxon>
        <taxon>Crescentiina</taxon>
        <taxon>Tabebuia alliance</taxon>
        <taxon>Handroanthus</taxon>
    </lineage>
</organism>
<dbReference type="OrthoDB" id="1845069at2759"/>
<dbReference type="EMBL" id="NKXS01000392">
    <property type="protein sequence ID" value="PIN24591.1"/>
    <property type="molecule type" value="Genomic_DNA"/>
</dbReference>
<dbReference type="InterPro" id="IPR022885">
    <property type="entry name" value="NDH1_su_D/H"/>
</dbReference>
<keyword evidence="6" id="KW-1185">Reference proteome</keyword>
<dbReference type="PANTHER" id="PTHR11993:SF10">
    <property type="entry name" value="NADH DEHYDROGENASE [UBIQUINONE] IRON-SULFUR PROTEIN 2, MITOCHONDRIAL"/>
    <property type="match status" value="1"/>
</dbReference>
<evidence type="ECO:0000313" key="6">
    <source>
        <dbReference type="Proteomes" id="UP000231279"/>
    </source>
</evidence>
<dbReference type="InterPro" id="IPR001135">
    <property type="entry name" value="NADH_Q_OxRdtase_suD"/>
</dbReference>
<dbReference type="SUPFAM" id="SSF56762">
    <property type="entry name" value="HydB/Nqo4-like"/>
    <property type="match status" value="1"/>
</dbReference>
<dbReference type="Pfam" id="PF00346">
    <property type="entry name" value="Complex1_49kDa"/>
    <property type="match status" value="1"/>
</dbReference>
<dbReference type="AlphaFoldDB" id="A0A2G9I4B3"/>
<reference evidence="6" key="1">
    <citation type="journal article" date="2018" name="Gigascience">
        <title>Genome assembly of the Pink Ipe (Handroanthus impetiginosus, Bignoniaceae), a highly valued, ecologically keystone Neotropical timber forest tree.</title>
        <authorList>
            <person name="Silva-Junior O.B."/>
            <person name="Grattapaglia D."/>
            <person name="Novaes E."/>
            <person name="Collevatti R.G."/>
        </authorList>
    </citation>
    <scope>NUCLEOTIDE SEQUENCE [LARGE SCALE GENOMIC DNA]</scope>
    <source>
        <strain evidence="6">cv. UFG-1</strain>
    </source>
</reference>
<dbReference type="EC" id="1.6.99.3" evidence="5"/>
<evidence type="ECO:0000256" key="2">
    <source>
        <dbReference type="ARBA" id="ARBA00022967"/>
    </source>
</evidence>
<evidence type="ECO:0000256" key="1">
    <source>
        <dbReference type="ARBA" id="ARBA00005769"/>
    </source>
</evidence>
<proteinExistence type="inferred from homology"/>
<dbReference type="STRING" id="429701.A0A2G9I4B3"/>
<dbReference type="PANTHER" id="PTHR11993">
    <property type="entry name" value="NADH-UBIQUINONE OXIDOREDUCTASE 49 KDA SUBUNIT"/>
    <property type="match status" value="1"/>
</dbReference>
<comment type="caution">
    <text evidence="5">The sequence shown here is derived from an EMBL/GenBank/DDBJ whole genome shotgun (WGS) entry which is preliminary data.</text>
</comment>
<keyword evidence="2" id="KW-1278">Translocase</keyword>
<evidence type="ECO:0000313" key="5">
    <source>
        <dbReference type="EMBL" id="PIN24591.1"/>
    </source>
</evidence>
<dbReference type="Gene3D" id="1.10.645.10">
    <property type="entry name" value="Cytochrome-c3 Hydrogenase, chain B"/>
    <property type="match status" value="1"/>
</dbReference>
<dbReference type="GO" id="GO:0006120">
    <property type="term" value="P:mitochondrial electron transport, NADH to ubiquinone"/>
    <property type="evidence" value="ECO:0007669"/>
    <property type="project" value="TreeGrafter"/>
</dbReference>
<feature type="domain" description="NADH-quinone oxidoreductase subunit D" evidence="4">
    <location>
        <begin position="52"/>
        <end position="110"/>
    </location>
</feature>
<dbReference type="GO" id="GO:0048038">
    <property type="term" value="F:quinone binding"/>
    <property type="evidence" value="ECO:0007669"/>
    <property type="project" value="InterPro"/>
</dbReference>
<dbReference type="Proteomes" id="UP000231279">
    <property type="component" value="Unassembled WGS sequence"/>
</dbReference>
<sequence length="110" mass="12470">MRKQRCSGSRLTQALAKLDSHRERWDWLYIRESRCKLSLSIASEMTTGSLVYSTSIHHFESYIEGSSVPASFTYTAVDTPKGKFGVFLVSNRSNCPYHHKIKAPGFAHSQ</sequence>
<protein>
    <submittedName>
        <fullName evidence="5">NADH dehydrogenase</fullName>
        <ecNumber evidence="5">1.6.99.3</ecNumber>
    </submittedName>
</protein>
<dbReference type="InterPro" id="IPR029014">
    <property type="entry name" value="NiFe-Hase_large"/>
</dbReference>
<comment type="similarity">
    <text evidence="1">Belongs to the complex I 49 kDa subunit family.</text>
</comment>
<keyword evidence="5" id="KW-0560">Oxidoreductase</keyword>
<evidence type="ECO:0000259" key="4">
    <source>
        <dbReference type="Pfam" id="PF00346"/>
    </source>
</evidence>
<dbReference type="GO" id="GO:0005739">
    <property type="term" value="C:mitochondrion"/>
    <property type="evidence" value="ECO:0007669"/>
    <property type="project" value="GOC"/>
</dbReference>
<keyword evidence="3" id="KW-0520">NAD</keyword>
<name>A0A2G9I4B3_9LAMI</name>
<gene>
    <name evidence="5" type="ORF">CDL12_02676</name>
</gene>